<gene>
    <name evidence="2" type="ORF">FM996_18725</name>
</gene>
<feature type="transmembrane region" description="Helical" evidence="1">
    <location>
        <begin position="433"/>
        <end position="454"/>
    </location>
</feature>
<dbReference type="PANTHER" id="PTHR34219:SF4">
    <property type="entry name" value="PEPSY DOMAIN-CONTAINING PROTEIN"/>
    <property type="match status" value="1"/>
</dbReference>
<dbReference type="PANTHER" id="PTHR34219">
    <property type="entry name" value="IRON-REGULATED INNER MEMBRANE PROTEIN-RELATED"/>
    <property type="match status" value="1"/>
</dbReference>
<reference evidence="2 3" key="1">
    <citation type="submission" date="2019-07" db="EMBL/GenBank/DDBJ databases">
        <title>Ln-dependent methylotrophs.</title>
        <authorList>
            <person name="Tani A."/>
        </authorList>
    </citation>
    <scope>NUCLEOTIDE SEQUENCE [LARGE SCALE GENOMIC DNA]</scope>
    <source>
        <strain evidence="2 3">SM89A</strain>
    </source>
</reference>
<evidence type="ECO:0000313" key="3">
    <source>
        <dbReference type="Proteomes" id="UP000316781"/>
    </source>
</evidence>
<feature type="transmembrane region" description="Helical" evidence="1">
    <location>
        <begin position="163"/>
        <end position="186"/>
    </location>
</feature>
<evidence type="ECO:0000256" key="1">
    <source>
        <dbReference type="SAM" id="Phobius"/>
    </source>
</evidence>
<dbReference type="EMBL" id="VJMF01000087">
    <property type="protein sequence ID" value="TRL27759.1"/>
    <property type="molecule type" value="Genomic_DNA"/>
</dbReference>
<feature type="transmembrane region" description="Helical" evidence="1">
    <location>
        <begin position="403"/>
        <end position="421"/>
    </location>
</feature>
<dbReference type="InterPro" id="IPR005625">
    <property type="entry name" value="PepSY-ass_TM"/>
</dbReference>
<protein>
    <submittedName>
        <fullName evidence="2">PepSY domain-containing protein</fullName>
    </submittedName>
</protein>
<name>A0A549SEW9_METSR</name>
<evidence type="ECO:0000313" key="2">
    <source>
        <dbReference type="EMBL" id="TRL27759.1"/>
    </source>
</evidence>
<comment type="caution">
    <text evidence="2">The sequence shown here is derived from an EMBL/GenBank/DDBJ whole genome shotgun (WGS) entry which is preliminary data.</text>
</comment>
<organism evidence="2 3">
    <name type="scientific">Methylosinus sporium</name>
    <dbReference type="NCBI Taxonomy" id="428"/>
    <lineage>
        <taxon>Bacteria</taxon>
        <taxon>Pseudomonadati</taxon>
        <taxon>Pseudomonadota</taxon>
        <taxon>Alphaproteobacteria</taxon>
        <taxon>Hyphomicrobiales</taxon>
        <taxon>Methylocystaceae</taxon>
        <taxon>Methylosinus</taxon>
    </lineage>
</organism>
<proteinExistence type="predicted"/>
<dbReference type="Pfam" id="PF03929">
    <property type="entry name" value="PepSY_TM"/>
    <property type="match status" value="1"/>
</dbReference>
<accession>A0A549SEW9</accession>
<keyword evidence="1" id="KW-0472">Membrane</keyword>
<keyword evidence="1" id="KW-0812">Transmembrane</keyword>
<feature type="transmembrane region" description="Helical" evidence="1">
    <location>
        <begin position="38"/>
        <end position="59"/>
    </location>
</feature>
<feature type="transmembrane region" description="Helical" evidence="1">
    <location>
        <begin position="460"/>
        <end position="481"/>
    </location>
</feature>
<feature type="transmembrane region" description="Helical" evidence="1">
    <location>
        <begin position="493"/>
        <end position="512"/>
    </location>
</feature>
<feature type="transmembrane region" description="Helical" evidence="1">
    <location>
        <begin position="213"/>
        <end position="237"/>
    </location>
</feature>
<keyword evidence="1" id="KW-1133">Transmembrane helix</keyword>
<sequence>MARASALRASVRRGGALGVAERVVNGSFFRSMLWLHGWAGLLAGWLLYAIFLTGSATYFRSEISHWMRPELGFSADTKDDAQIADAALRRLGAIGGDAERWRVTLPNAREPATEIHLWRKSGKEPSFVHEWLDPASGAPSPARATLGGDFLYYFHFDLQMPSIWGRLLVGFAAIVMLVALVSGVVAHKRIFADFFTFRPDATRQRAWLDGHNIAGVLALPFHLVITYTGLVTLMFLYMPWGIHVAYQGRAQALLAEAGLVAPTPAVSDPAPLAPVAPLLAEARRRWEGGRAGVIDIYRPGEIGTLIELTRDASETLAYRYDKLRFIGPDGRSIPQSPPSSVVAAHMTMYGLHVGRFADAALRAGLFVCGSTATAMIGTGLVLWSVSARRRDTSRIGMFLVERLNLGVIVGLPIAVAAYFWANRLFPSASPGRLLGEPIMFFSTWLAVFLVSLLPWRRPPWAPMLLVAAGAFAALPLADAAAYRNGEIASYDRVFLGFDVAMAAIGCAFAATARKLREERTNEKIIDQTSERELVP</sequence>
<feature type="transmembrane region" description="Helical" evidence="1">
    <location>
        <begin position="363"/>
        <end position="383"/>
    </location>
</feature>
<dbReference type="Proteomes" id="UP000316781">
    <property type="component" value="Unassembled WGS sequence"/>
</dbReference>
<dbReference type="AlphaFoldDB" id="A0A549SEW9"/>